<keyword evidence="2" id="KW-0812">Transmembrane</keyword>
<feature type="domain" description="TNFR-Cys" evidence="4">
    <location>
        <begin position="103"/>
        <end position="141"/>
    </location>
</feature>
<dbReference type="PANTHER" id="PTHR47388">
    <property type="entry name" value="TUMOR NECROSIS FACTOR RECEPTOR SUPERFAMILY MEMBER 18"/>
    <property type="match status" value="1"/>
</dbReference>
<name>B1ASL6_MOUSE</name>
<evidence type="ECO:0000256" key="1">
    <source>
        <dbReference type="ARBA" id="ARBA00023170"/>
    </source>
</evidence>
<keyword evidence="2" id="KW-0472">Membrane</keyword>
<reference evidence="5 7" key="1">
    <citation type="journal article" date="2009" name="PLoS Biol.">
        <title>Lineage-specific biology revealed by a finished genome assembly of the mouse.</title>
        <authorList>
            <consortium name="Mouse Genome Sequencing Consortium"/>
            <person name="Church D.M."/>
            <person name="Goodstadt L."/>
            <person name="Hillier L.W."/>
            <person name="Zody M.C."/>
            <person name="Goldstein S."/>
            <person name="She X."/>
            <person name="Bult C.J."/>
            <person name="Agarwala R."/>
            <person name="Cherry J.L."/>
            <person name="DiCuccio M."/>
            <person name="Hlavina W."/>
            <person name="Kapustin Y."/>
            <person name="Meric P."/>
            <person name="Maglott D."/>
            <person name="Birtle Z."/>
            <person name="Marques A.C."/>
            <person name="Graves T."/>
            <person name="Zhou S."/>
            <person name="Teague B."/>
            <person name="Potamousis K."/>
            <person name="Churas C."/>
            <person name="Place M."/>
            <person name="Herschleb J."/>
            <person name="Runnheim R."/>
            <person name="Forrest D."/>
            <person name="Amos-Landgraf J."/>
            <person name="Schwartz D.C."/>
            <person name="Cheng Z."/>
            <person name="Lindblad-Toh K."/>
            <person name="Eichler E.E."/>
            <person name="Ponting C.P."/>
        </authorList>
    </citation>
    <scope>NUCLEOTIDE SEQUENCE [LARGE SCALE GENOMIC DNA]</scope>
    <source>
        <strain evidence="5 7">C57BL/6J</strain>
    </source>
</reference>
<keyword evidence="3" id="KW-0732">Signal</keyword>
<dbReference type="Bgee" id="ENSMUSG00000041954">
    <property type="expression patterns" value="Expressed in retinal neural layer and 81 other cell types or tissues"/>
</dbReference>
<keyword evidence="7" id="KW-1185">Reference proteome</keyword>
<protein>
    <submittedName>
        <fullName evidence="5">Tumor necrosis factor receptor superfamily, member 18</fullName>
    </submittedName>
</protein>
<reference evidence="5" key="4">
    <citation type="submission" date="2025-09" db="UniProtKB">
        <authorList>
            <consortium name="Ensembl"/>
        </authorList>
    </citation>
    <scope>IDENTIFICATION</scope>
    <source>
        <strain evidence="5">C57BL/6J</strain>
    </source>
</reference>
<dbReference type="ProteomicsDB" id="316329"/>
<dbReference type="SMR" id="B1ASL6"/>
<dbReference type="Ensembl" id="ENSMUST00000122001.3">
    <property type="protein sequence ID" value="ENSMUSP00000113277.2"/>
    <property type="gene ID" value="ENSMUSG00000041954.19"/>
</dbReference>
<reference evidence="5" key="3">
    <citation type="submission" date="2025-08" db="UniProtKB">
        <authorList>
            <consortium name="Ensembl"/>
        </authorList>
    </citation>
    <scope>IDENTIFICATION</scope>
    <source>
        <strain evidence="5">C57BL/6J</strain>
    </source>
</reference>
<dbReference type="GO" id="GO:0005031">
    <property type="term" value="F:tumor necrosis factor receptor activity"/>
    <property type="evidence" value="ECO:0007669"/>
    <property type="project" value="InterPro"/>
</dbReference>
<dbReference type="GO" id="GO:0043066">
    <property type="term" value="P:negative regulation of apoptotic process"/>
    <property type="evidence" value="ECO:0007669"/>
    <property type="project" value="InterPro"/>
</dbReference>
<dbReference type="Proteomes" id="UP000000589">
    <property type="component" value="Chromosome 4"/>
</dbReference>
<evidence type="ECO:0000313" key="6">
    <source>
        <dbReference type="MGI" id="MGI:894675"/>
    </source>
</evidence>
<gene>
    <name evidence="5 6" type="primary">Tnfrsf18</name>
</gene>
<sequence>MGAWAMLYGVSMLCVLDLGQPSVVEEPGCGPGKVQNGSGNNTRCCSLYAPGKEDCPKERCICVTPEYHCGDPQCKICKHYPCQPGQRVESQGDIVFGFRCVACAMGTFSAGRDGHCRLWTNCSQFGFLTMFPGNKTHNAVCIPEPLPTEQYGHLTVIFLVMAACIFFLTTVQLGLHIWQLRRQHMCPRGQLCPREGENVSQAPHLPHAVLLQRPSHSRRCSCQLRMLAASSSLRRNAGSRQKKSVIWGVGGHEAWSSSVPQARRYKTCPAIPLVRAGAMFCTLPWAWPCSPQQWRKWVYESGELRLGPMAAFLI</sequence>
<dbReference type="CDD" id="cd13417">
    <property type="entry name" value="TNFRSF18"/>
    <property type="match status" value="1"/>
</dbReference>
<dbReference type="SMART" id="SM00208">
    <property type="entry name" value="TNFR"/>
    <property type="match status" value="2"/>
</dbReference>
<dbReference type="OrthoDB" id="9374769at2759"/>
<dbReference type="UCSC" id="uc008wfy.1">
    <property type="organism name" value="mouse"/>
</dbReference>
<organism evidence="5 7">
    <name type="scientific">Mus musculus</name>
    <name type="common">Mouse</name>
    <dbReference type="NCBI Taxonomy" id="10090"/>
    <lineage>
        <taxon>Eukaryota</taxon>
        <taxon>Metazoa</taxon>
        <taxon>Chordata</taxon>
        <taxon>Craniata</taxon>
        <taxon>Vertebrata</taxon>
        <taxon>Euteleostomi</taxon>
        <taxon>Mammalia</taxon>
        <taxon>Eutheria</taxon>
        <taxon>Euarchontoglires</taxon>
        <taxon>Glires</taxon>
        <taxon>Rodentia</taxon>
        <taxon>Myomorpha</taxon>
        <taxon>Muroidea</taxon>
        <taxon>Muridae</taxon>
        <taxon>Murinae</taxon>
        <taxon>Mus</taxon>
        <taxon>Mus</taxon>
    </lineage>
</organism>
<feature type="signal peptide" evidence="3">
    <location>
        <begin position="1"/>
        <end position="21"/>
    </location>
</feature>
<evidence type="ECO:0000256" key="2">
    <source>
        <dbReference type="SAM" id="Phobius"/>
    </source>
</evidence>
<feature type="domain" description="TNFR-Cys" evidence="4">
    <location>
        <begin position="62"/>
        <end position="100"/>
    </location>
</feature>
<feature type="chain" id="PRO_5002760473" evidence="3">
    <location>
        <begin position="22"/>
        <end position="314"/>
    </location>
</feature>
<feature type="transmembrane region" description="Helical" evidence="2">
    <location>
        <begin position="151"/>
        <end position="175"/>
    </location>
</feature>
<dbReference type="PhylomeDB" id="B1ASL6"/>
<dbReference type="VEuPathDB" id="HostDB:ENSMUSG00000041954"/>
<keyword evidence="1" id="KW-0675">Receptor</keyword>
<evidence type="ECO:0000259" key="4">
    <source>
        <dbReference type="SMART" id="SM00208"/>
    </source>
</evidence>
<evidence type="ECO:0000313" key="7">
    <source>
        <dbReference type="Proteomes" id="UP000000589"/>
    </source>
</evidence>
<dbReference type="MGI" id="MGI:894675">
    <property type="gene designation" value="Tnfrsf18"/>
</dbReference>
<accession>B1ASL6</accession>
<dbReference type="InterPro" id="IPR034018">
    <property type="entry name" value="TNFRSF18_N"/>
</dbReference>
<evidence type="ECO:0000313" key="5">
    <source>
        <dbReference type="Ensembl" id="ENSMUSP00000113277.2"/>
    </source>
</evidence>
<dbReference type="PRINTS" id="PR01968">
    <property type="entry name" value="TNFACTORR18"/>
</dbReference>
<dbReference type="AGR" id="MGI:894675"/>
<dbReference type="GeneTree" id="ENSGT00730000111424"/>
<dbReference type="AlphaFoldDB" id="B1ASL6"/>
<dbReference type="GO" id="GO:0005886">
    <property type="term" value="C:plasma membrane"/>
    <property type="evidence" value="ECO:0007669"/>
    <property type="project" value="InterPro"/>
</dbReference>
<dbReference type="InterPro" id="IPR022318">
    <property type="entry name" value="TNFR_18"/>
</dbReference>
<proteinExistence type="predicted"/>
<keyword evidence="2" id="KW-1133">Transmembrane helix</keyword>
<dbReference type="InterPro" id="IPR053107">
    <property type="entry name" value="TNFRSF18"/>
</dbReference>
<dbReference type="Antibodypedia" id="2154">
    <property type="antibodies" value="1224 antibodies from 45 providers"/>
</dbReference>
<reference evidence="5 7" key="2">
    <citation type="journal article" date="2011" name="PLoS Biol.">
        <title>Modernizing reference genome assemblies.</title>
        <authorList>
            <person name="Church D.M."/>
            <person name="Schneider V.A."/>
            <person name="Graves T."/>
            <person name="Auger K."/>
            <person name="Cunningham F."/>
            <person name="Bouk N."/>
            <person name="Chen H.C."/>
            <person name="Agarwala R."/>
            <person name="McLaren W.M."/>
            <person name="Ritchie G.R."/>
            <person name="Albracht D."/>
            <person name="Kremitzki M."/>
            <person name="Rock S."/>
            <person name="Kotkiewicz H."/>
            <person name="Kremitzki C."/>
            <person name="Wollam A."/>
            <person name="Trani L."/>
            <person name="Fulton L."/>
            <person name="Fulton R."/>
            <person name="Matthews L."/>
            <person name="Whitehead S."/>
            <person name="Chow W."/>
            <person name="Torrance J."/>
            <person name="Dunn M."/>
            <person name="Harden G."/>
            <person name="Threadgold G."/>
            <person name="Wood J."/>
            <person name="Collins J."/>
            <person name="Heath P."/>
            <person name="Griffiths G."/>
            <person name="Pelan S."/>
            <person name="Grafham D."/>
            <person name="Eichler E.E."/>
            <person name="Weinstock G."/>
            <person name="Mardis E.R."/>
            <person name="Wilson R.K."/>
            <person name="Howe K."/>
            <person name="Flicek P."/>
            <person name="Hubbard T."/>
        </authorList>
    </citation>
    <scope>NUCLEOTIDE SEQUENCE [LARGE SCALE GENOMIC DNA]</scope>
    <source>
        <strain evidence="5 7">C57BL/6J</strain>
    </source>
</reference>
<dbReference type="FunFam" id="2.10.50.10:FF:000084">
    <property type="entry name" value="Tumor necrosis factor receptor superfamily member 18"/>
    <property type="match status" value="1"/>
</dbReference>
<dbReference type="ExpressionAtlas" id="B1ASL6">
    <property type="expression patterns" value="baseline and differential"/>
</dbReference>
<dbReference type="Gene3D" id="2.10.50.10">
    <property type="entry name" value="Tumor Necrosis Factor Receptor, subunit A, domain 2"/>
    <property type="match status" value="1"/>
</dbReference>
<dbReference type="InterPro" id="IPR001368">
    <property type="entry name" value="TNFR/NGFR_Cys_rich_reg"/>
</dbReference>
<dbReference type="PANTHER" id="PTHR47388:SF1">
    <property type="entry name" value="TUMOR NECROSIS FACTOR RECEPTOR SUPERFAMILY MEMBER 18"/>
    <property type="match status" value="1"/>
</dbReference>
<evidence type="ECO:0000256" key="3">
    <source>
        <dbReference type="SAM" id="SignalP"/>
    </source>
</evidence>